<keyword evidence="5 10" id="KW-0479">Metal-binding</keyword>
<keyword evidence="7 10" id="KW-0464">Manganese</keyword>
<keyword evidence="14" id="KW-1185">Reference proteome</keyword>
<dbReference type="GO" id="GO:0004452">
    <property type="term" value="F:isopentenyl-diphosphate delta-isomerase activity"/>
    <property type="evidence" value="ECO:0007669"/>
    <property type="project" value="UniProtKB-UniRule"/>
</dbReference>
<dbReference type="Pfam" id="PF00293">
    <property type="entry name" value="NUDIX"/>
    <property type="match status" value="1"/>
</dbReference>
<dbReference type="PROSITE" id="PS51462">
    <property type="entry name" value="NUDIX"/>
    <property type="match status" value="1"/>
</dbReference>
<evidence type="ECO:0000256" key="2">
    <source>
        <dbReference type="ARBA" id="ARBA00007579"/>
    </source>
</evidence>
<dbReference type="HAMAP" id="MF_00202">
    <property type="entry name" value="Idi"/>
    <property type="match status" value="1"/>
</dbReference>
<keyword evidence="6 10" id="KW-0460">Magnesium</keyword>
<evidence type="ECO:0000256" key="9">
    <source>
        <dbReference type="ARBA" id="ARBA00023235"/>
    </source>
</evidence>
<dbReference type="AlphaFoldDB" id="A0A7W7M602"/>
<feature type="region of interest" description="Disordered" evidence="11">
    <location>
        <begin position="218"/>
        <end position="283"/>
    </location>
</feature>
<feature type="active site" evidence="10">
    <location>
        <position position="119"/>
    </location>
</feature>
<evidence type="ECO:0000256" key="1">
    <source>
        <dbReference type="ARBA" id="ARBA00004826"/>
    </source>
</evidence>
<dbReference type="CDD" id="cd02885">
    <property type="entry name" value="NUDIX_IPP_Isomerase"/>
    <property type="match status" value="1"/>
</dbReference>
<comment type="pathway">
    <text evidence="1 10">Isoprenoid biosynthesis; dimethylallyl diphosphate biosynthesis; dimethylallyl diphosphate from isopentenyl diphosphate: step 1/1.</text>
</comment>
<dbReference type="NCBIfam" id="NF002995">
    <property type="entry name" value="PRK03759.1"/>
    <property type="match status" value="1"/>
</dbReference>
<evidence type="ECO:0000256" key="11">
    <source>
        <dbReference type="SAM" id="MobiDB-lite"/>
    </source>
</evidence>
<evidence type="ECO:0000256" key="4">
    <source>
        <dbReference type="ARBA" id="ARBA00022490"/>
    </source>
</evidence>
<dbReference type="GO" id="GO:0050992">
    <property type="term" value="P:dimethylallyl diphosphate biosynthetic process"/>
    <property type="evidence" value="ECO:0007669"/>
    <property type="project" value="UniProtKB-UniRule"/>
</dbReference>
<dbReference type="PANTHER" id="PTHR10885:SF0">
    <property type="entry name" value="ISOPENTENYL-DIPHOSPHATE DELTA-ISOMERASE"/>
    <property type="match status" value="1"/>
</dbReference>
<keyword evidence="4 10" id="KW-0963">Cytoplasm</keyword>
<comment type="catalytic activity">
    <reaction evidence="10">
        <text>isopentenyl diphosphate = dimethylallyl diphosphate</text>
        <dbReference type="Rhea" id="RHEA:23284"/>
        <dbReference type="ChEBI" id="CHEBI:57623"/>
        <dbReference type="ChEBI" id="CHEBI:128769"/>
        <dbReference type="EC" id="5.3.3.2"/>
    </reaction>
</comment>
<accession>A0A7W7M602</accession>
<evidence type="ECO:0000259" key="12">
    <source>
        <dbReference type="PROSITE" id="PS51462"/>
    </source>
</evidence>
<feature type="binding site" evidence="10">
    <location>
        <position position="90"/>
    </location>
    <ligand>
        <name>Mg(2+)</name>
        <dbReference type="ChEBI" id="CHEBI:18420"/>
    </ligand>
</feature>
<dbReference type="InterPro" id="IPR056375">
    <property type="entry name" value="Idi_bact"/>
</dbReference>
<feature type="binding site" evidence="10">
    <location>
        <position position="119"/>
    </location>
    <ligand>
        <name>Mn(2+)</name>
        <dbReference type="ChEBI" id="CHEBI:29035"/>
    </ligand>
</feature>
<evidence type="ECO:0000256" key="10">
    <source>
        <dbReference type="HAMAP-Rule" id="MF_00202"/>
    </source>
</evidence>
<comment type="function">
    <text evidence="10">Catalyzes the 1,3-allylic rearrangement of the homoallylic substrate isopentenyl (IPP) to its highly electrophilic allylic isomer, dimethylallyl diphosphate (DMAPP).</text>
</comment>
<evidence type="ECO:0000256" key="5">
    <source>
        <dbReference type="ARBA" id="ARBA00022723"/>
    </source>
</evidence>
<reference evidence="13 14" key="1">
    <citation type="submission" date="2020-08" db="EMBL/GenBank/DDBJ databases">
        <title>Sequencing the genomes of 1000 actinobacteria strains.</title>
        <authorList>
            <person name="Klenk H.-P."/>
        </authorList>
    </citation>
    <scope>NUCLEOTIDE SEQUENCE [LARGE SCALE GENOMIC DNA]</scope>
    <source>
        <strain evidence="13 14">DSM 45809</strain>
    </source>
</reference>
<sequence>MSLRENHLVELVDTDGRAIGSTTVADAHQEPGRLHRAFSVFLQDAEGRVLLQRRAAVKTRFPLRWGNSCCGHPGPGETVAEAAGRRLSEELSVRGVALAEVGTYTYRAVDPVTGRVEHEYDHVLVGRLPEGVEPAPDPAEIAELRWVSVPALRADLPASPQSYAPWLAGVFEVLVASLPGRPAAAPVAADQPSASPVTADQYSASPVTADQYSASPVTADQFPASPVTADRSFAEPVHPARRFAEPASLGRPSSERPASGRPSSERSASGRPDALLSEGPGGR</sequence>
<evidence type="ECO:0000256" key="3">
    <source>
        <dbReference type="ARBA" id="ARBA00012057"/>
    </source>
</evidence>
<feature type="binding site" evidence="10">
    <location>
        <position position="35"/>
    </location>
    <ligand>
        <name>Mn(2+)</name>
        <dbReference type="ChEBI" id="CHEBI:29035"/>
    </ligand>
</feature>
<evidence type="ECO:0000256" key="8">
    <source>
        <dbReference type="ARBA" id="ARBA00023229"/>
    </source>
</evidence>
<dbReference type="PANTHER" id="PTHR10885">
    <property type="entry name" value="ISOPENTENYL-DIPHOSPHATE DELTA-ISOMERASE"/>
    <property type="match status" value="1"/>
</dbReference>
<feature type="binding site" evidence="10">
    <location>
        <position position="117"/>
    </location>
    <ligand>
        <name>Mn(2+)</name>
        <dbReference type="ChEBI" id="CHEBI:29035"/>
    </ligand>
</feature>
<comment type="caution">
    <text evidence="13">The sequence shown here is derived from an EMBL/GenBank/DDBJ whole genome shotgun (WGS) entry which is preliminary data.</text>
</comment>
<feature type="domain" description="Nudix hydrolase" evidence="12">
    <location>
        <begin position="33"/>
        <end position="169"/>
    </location>
</feature>
<dbReference type="InterPro" id="IPR000086">
    <property type="entry name" value="NUDIX_hydrolase_dom"/>
</dbReference>
<organism evidence="13 14">
    <name type="scientific">Actinoplanes octamycinicus</name>
    <dbReference type="NCBI Taxonomy" id="135948"/>
    <lineage>
        <taxon>Bacteria</taxon>
        <taxon>Bacillati</taxon>
        <taxon>Actinomycetota</taxon>
        <taxon>Actinomycetes</taxon>
        <taxon>Micromonosporales</taxon>
        <taxon>Micromonosporaceae</taxon>
        <taxon>Actinoplanes</taxon>
    </lineage>
</organism>
<dbReference type="NCBIfam" id="TIGR02150">
    <property type="entry name" value="IPP_isom_1"/>
    <property type="match status" value="1"/>
</dbReference>
<dbReference type="GO" id="GO:0005737">
    <property type="term" value="C:cytoplasm"/>
    <property type="evidence" value="ECO:0007669"/>
    <property type="project" value="UniProtKB-SubCell"/>
</dbReference>
<dbReference type="UniPathway" id="UPA00059">
    <property type="reaction ID" value="UER00104"/>
</dbReference>
<dbReference type="Gene3D" id="3.90.79.10">
    <property type="entry name" value="Nucleoside Triphosphate Pyrophosphohydrolase"/>
    <property type="match status" value="1"/>
</dbReference>
<dbReference type="EMBL" id="JACHNB010000001">
    <property type="protein sequence ID" value="MBB4738273.1"/>
    <property type="molecule type" value="Genomic_DNA"/>
</dbReference>
<dbReference type="Proteomes" id="UP000546162">
    <property type="component" value="Unassembled WGS sequence"/>
</dbReference>
<feature type="active site" evidence="10">
    <location>
        <position position="70"/>
    </location>
</feature>
<dbReference type="EC" id="5.3.3.2" evidence="3 10"/>
<comment type="cofactor">
    <cofactor evidence="10">
        <name>Mn(2+)</name>
        <dbReference type="ChEBI" id="CHEBI:29035"/>
    </cofactor>
    <text evidence="10">Binds 1 Mn(2+) ion per subunit.</text>
</comment>
<dbReference type="SUPFAM" id="SSF55811">
    <property type="entry name" value="Nudix"/>
    <property type="match status" value="1"/>
</dbReference>
<feature type="binding site" evidence="10">
    <location>
        <position position="28"/>
    </location>
    <ligand>
        <name>Mn(2+)</name>
        <dbReference type="ChEBI" id="CHEBI:29035"/>
    </ligand>
</feature>
<comment type="cofactor">
    <cofactor evidence="10">
        <name>Mg(2+)</name>
        <dbReference type="ChEBI" id="CHEBI:18420"/>
    </cofactor>
    <text evidence="10">Binds 1 Mg(2+) ion per subunit. The magnesium ion binds only when substrate is bound.</text>
</comment>
<evidence type="ECO:0000313" key="13">
    <source>
        <dbReference type="EMBL" id="MBB4738273.1"/>
    </source>
</evidence>
<keyword evidence="9 10" id="KW-0413">Isomerase</keyword>
<protein>
    <recommendedName>
        <fullName evidence="3 10">Isopentenyl-diphosphate Delta-isomerase</fullName>
        <shortName evidence="10">IPP isomerase</shortName>
        <ecNumber evidence="3 10">5.3.3.2</ecNumber>
    </recommendedName>
    <alternativeName>
        <fullName evidence="10">IPP:DMAPP isomerase</fullName>
    </alternativeName>
    <alternativeName>
        <fullName evidence="10">Isopentenyl pyrophosphate isomerase</fullName>
    </alternativeName>
</protein>
<evidence type="ECO:0000256" key="6">
    <source>
        <dbReference type="ARBA" id="ARBA00022842"/>
    </source>
</evidence>
<dbReference type="GO" id="GO:0009240">
    <property type="term" value="P:isopentenyl diphosphate biosynthetic process"/>
    <property type="evidence" value="ECO:0007669"/>
    <property type="project" value="TreeGrafter"/>
</dbReference>
<dbReference type="InterPro" id="IPR011876">
    <property type="entry name" value="IsopentenylPP_isomerase_typ1"/>
</dbReference>
<keyword evidence="8 10" id="KW-0414">Isoprene biosynthesis</keyword>
<comment type="subcellular location">
    <subcellularLocation>
        <location evidence="10">Cytoplasm</location>
    </subcellularLocation>
</comment>
<feature type="binding site" evidence="10">
    <location>
        <position position="72"/>
    </location>
    <ligand>
        <name>Mn(2+)</name>
        <dbReference type="ChEBI" id="CHEBI:29035"/>
    </ligand>
</feature>
<proteinExistence type="inferred from homology"/>
<comment type="similarity">
    <text evidence="2 10">Belongs to the IPP isomerase type 1 family.</text>
</comment>
<evidence type="ECO:0000313" key="14">
    <source>
        <dbReference type="Proteomes" id="UP000546162"/>
    </source>
</evidence>
<gene>
    <name evidence="10" type="primary">idi</name>
    <name evidence="13" type="ORF">BJY16_001732</name>
</gene>
<dbReference type="GO" id="GO:0046872">
    <property type="term" value="F:metal ion binding"/>
    <property type="evidence" value="ECO:0007669"/>
    <property type="project" value="UniProtKB-KW"/>
</dbReference>
<evidence type="ECO:0000256" key="7">
    <source>
        <dbReference type="ARBA" id="ARBA00023211"/>
    </source>
</evidence>
<dbReference type="InterPro" id="IPR015797">
    <property type="entry name" value="NUDIX_hydrolase-like_dom_sf"/>
</dbReference>
<name>A0A7W7M602_9ACTN</name>